<protein>
    <recommendedName>
        <fullName evidence="8">RDD domain-containing protein</fullName>
    </recommendedName>
</protein>
<evidence type="ECO:0000259" key="8">
    <source>
        <dbReference type="Pfam" id="PF06271"/>
    </source>
</evidence>
<accession>A0ABP6CQT2</accession>
<dbReference type="RefSeq" id="WP_344547139.1">
    <property type="nucleotide sequence ID" value="NZ_BAAATD010000012.1"/>
</dbReference>
<evidence type="ECO:0000256" key="3">
    <source>
        <dbReference type="ARBA" id="ARBA00022692"/>
    </source>
</evidence>
<evidence type="ECO:0000313" key="9">
    <source>
        <dbReference type="EMBL" id="GAA2626201.1"/>
    </source>
</evidence>
<evidence type="ECO:0000256" key="4">
    <source>
        <dbReference type="ARBA" id="ARBA00022989"/>
    </source>
</evidence>
<feature type="transmembrane region" description="Helical" evidence="7">
    <location>
        <begin position="163"/>
        <end position="181"/>
    </location>
</feature>
<feature type="transmembrane region" description="Helical" evidence="7">
    <location>
        <begin position="187"/>
        <end position="209"/>
    </location>
</feature>
<dbReference type="PANTHER" id="PTHR36115">
    <property type="entry name" value="PROLINE-RICH ANTIGEN HOMOLOG-RELATED"/>
    <property type="match status" value="1"/>
</dbReference>
<evidence type="ECO:0000256" key="2">
    <source>
        <dbReference type="ARBA" id="ARBA00022475"/>
    </source>
</evidence>
<feature type="domain" description="RDD" evidence="8">
    <location>
        <begin position="33"/>
        <end position="222"/>
    </location>
</feature>
<evidence type="ECO:0000256" key="7">
    <source>
        <dbReference type="SAM" id="Phobius"/>
    </source>
</evidence>
<dbReference type="EMBL" id="BAAATD010000012">
    <property type="protein sequence ID" value="GAA2626201.1"/>
    <property type="molecule type" value="Genomic_DNA"/>
</dbReference>
<name>A0ABP6CQT2_9ACTN</name>
<comment type="caution">
    <text evidence="9">The sequence shown here is derived from an EMBL/GenBank/DDBJ whole genome shotgun (WGS) entry which is preliminary data.</text>
</comment>
<sequence length="414" mass="44021">MHSPPPPPFPMPGNVPPPVPTAVTGSASASASAPRGRRLLAWSVDTAALVVVAVLLGSMTWGRLQAYVAEDLPSKAWSAGATLLLSGGNVEKAATEFGAGVWGTFVGNIEQALLLLVLAELLHQAVGLALGGRTIGKAVMDLRVRHADREDAKPGVSRSVRRALATTASGTGLYALAWILLLEGLYFFAVLLWLVAVAAFLANSVPALVGSQRRTFADLAAGTVVVPAHSYERAVAAARQGAVRAWDGAQNAGQIARENAARGAQAERVQQALESDRARRLQELGRRAGRQSADKVREAASSERVQQVQDAGRRLGGRIKGAYQDRRASKPPEPLQTTGPLPALPPPQPTYGQPEWQGNAPYDQVPYAQQPNQQPPYAQQQPYEPPPAQQQPYEPPPSHQQPYVPPPESPSQPS</sequence>
<feature type="compositionally biased region" description="Pro residues" evidence="6">
    <location>
        <begin position="383"/>
        <end position="414"/>
    </location>
</feature>
<reference evidence="10" key="1">
    <citation type="journal article" date="2019" name="Int. J. Syst. Evol. Microbiol.">
        <title>The Global Catalogue of Microorganisms (GCM) 10K type strain sequencing project: providing services to taxonomists for standard genome sequencing and annotation.</title>
        <authorList>
            <consortium name="The Broad Institute Genomics Platform"/>
            <consortium name="The Broad Institute Genome Sequencing Center for Infectious Disease"/>
            <person name="Wu L."/>
            <person name="Ma J."/>
        </authorList>
    </citation>
    <scope>NUCLEOTIDE SEQUENCE [LARGE SCALE GENOMIC DNA]</scope>
    <source>
        <strain evidence="10">JCM 6833</strain>
    </source>
</reference>
<keyword evidence="4 7" id="KW-1133">Transmembrane helix</keyword>
<keyword evidence="10" id="KW-1185">Reference proteome</keyword>
<keyword evidence="2" id="KW-1003">Cell membrane</keyword>
<dbReference type="InterPro" id="IPR051791">
    <property type="entry name" value="Pra-immunoreactive"/>
</dbReference>
<feature type="compositionally biased region" description="Basic and acidic residues" evidence="6">
    <location>
        <begin position="284"/>
        <end position="301"/>
    </location>
</feature>
<feature type="compositionally biased region" description="Pro residues" evidence="6">
    <location>
        <begin position="1"/>
        <end position="20"/>
    </location>
</feature>
<feature type="region of interest" description="Disordered" evidence="6">
    <location>
        <begin position="284"/>
        <end position="414"/>
    </location>
</feature>
<comment type="subcellular location">
    <subcellularLocation>
        <location evidence="1">Cell membrane</location>
        <topology evidence="1">Multi-pass membrane protein</topology>
    </subcellularLocation>
</comment>
<dbReference type="InterPro" id="IPR010432">
    <property type="entry name" value="RDD"/>
</dbReference>
<keyword evidence="5 7" id="KW-0472">Membrane</keyword>
<evidence type="ECO:0000313" key="10">
    <source>
        <dbReference type="Proteomes" id="UP001501509"/>
    </source>
</evidence>
<dbReference type="Pfam" id="PF06271">
    <property type="entry name" value="RDD"/>
    <property type="match status" value="1"/>
</dbReference>
<proteinExistence type="predicted"/>
<feature type="transmembrane region" description="Helical" evidence="7">
    <location>
        <begin position="39"/>
        <end position="57"/>
    </location>
</feature>
<evidence type="ECO:0000256" key="5">
    <source>
        <dbReference type="ARBA" id="ARBA00023136"/>
    </source>
</evidence>
<dbReference type="Proteomes" id="UP001501509">
    <property type="component" value="Unassembled WGS sequence"/>
</dbReference>
<evidence type="ECO:0000256" key="1">
    <source>
        <dbReference type="ARBA" id="ARBA00004651"/>
    </source>
</evidence>
<organism evidence="9 10">
    <name type="scientific">Actinomadura fulvescens</name>
    <dbReference type="NCBI Taxonomy" id="46160"/>
    <lineage>
        <taxon>Bacteria</taxon>
        <taxon>Bacillati</taxon>
        <taxon>Actinomycetota</taxon>
        <taxon>Actinomycetes</taxon>
        <taxon>Streptosporangiales</taxon>
        <taxon>Thermomonosporaceae</taxon>
        <taxon>Actinomadura</taxon>
    </lineage>
</organism>
<evidence type="ECO:0000256" key="6">
    <source>
        <dbReference type="SAM" id="MobiDB-lite"/>
    </source>
</evidence>
<feature type="compositionally biased region" description="Low complexity" evidence="6">
    <location>
        <begin position="366"/>
        <end position="382"/>
    </location>
</feature>
<dbReference type="PANTHER" id="PTHR36115:SF6">
    <property type="entry name" value="PROLINE-RICH ANTIGEN HOMOLOG"/>
    <property type="match status" value="1"/>
</dbReference>
<keyword evidence="3 7" id="KW-0812">Transmembrane</keyword>
<feature type="region of interest" description="Disordered" evidence="6">
    <location>
        <begin position="1"/>
        <end position="29"/>
    </location>
</feature>
<gene>
    <name evidence="9" type="ORF">GCM10010411_73890</name>
</gene>